<dbReference type="OrthoDB" id="9008747at2"/>
<evidence type="ECO:0000259" key="7">
    <source>
        <dbReference type="Pfam" id="PF05425"/>
    </source>
</evidence>
<evidence type="ECO:0000256" key="1">
    <source>
        <dbReference type="ARBA" id="ARBA00004651"/>
    </source>
</evidence>
<proteinExistence type="predicted"/>
<feature type="transmembrane region" description="Helical" evidence="6">
    <location>
        <begin position="199"/>
        <end position="219"/>
    </location>
</feature>
<evidence type="ECO:0000256" key="2">
    <source>
        <dbReference type="ARBA" id="ARBA00022475"/>
    </source>
</evidence>
<accession>A0A1N6JSV3</accession>
<dbReference type="PANTHER" id="PTHR34820">
    <property type="entry name" value="INNER MEMBRANE PROTEIN YEBZ"/>
    <property type="match status" value="1"/>
</dbReference>
<keyword evidence="4 6" id="KW-1133">Transmembrane helix</keyword>
<protein>
    <submittedName>
        <fullName evidence="8">Putative copper resistance protein D</fullName>
    </submittedName>
</protein>
<name>A0A1N6JSV3_9BURK</name>
<dbReference type="RefSeq" id="WP_074266976.1">
    <property type="nucleotide sequence ID" value="NZ_FSRM01000002.1"/>
</dbReference>
<dbReference type="GO" id="GO:0006825">
    <property type="term" value="P:copper ion transport"/>
    <property type="evidence" value="ECO:0007669"/>
    <property type="project" value="InterPro"/>
</dbReference>
<dbReference type="InterPro" id="IPR008457">
    <property type="entry name" value="Cu-R_CopD_dom"/>
</dbReference>
<evidence type="ECO:0000313" key="9">
    <source>
        <dbReference type="Proteomes" id="UP000184693"/>
    </source>
</evidence>
<evidence type="ECO:0000256" key="3">
    <source>
        <dbReference type="ARBA" id="ARBA00022692"/>
    </source>
</evidence>
<dbReference type="InterPro" id="IPR032694">
    <property type="entry name" value="CopC/D"/>
</dbReference>
<keyword evidence="3 6" id="KW-0812">Transmembrane</keyword>
<keyword evidence="5 6" id="KW-0472">Membrane</keyword>
<feature type="transmembrane region" description="Helical" evidence="6">
    <location>
        <begin position="93"/>
        <end position="111"/>
    </location>
</feature>
<gene>
    <name evidence="8" type="ORF">SAMN05444168_4931</name>
</gene>
<feature type="transmembrane region" description="Helical" evidence="6">
    <location>
        <begin position="52"/>
        <end position="73"/>
    </location>
</feature>
<dbReference type="PANTHER" id="PTHR34820:SF4">
    <property type="entry name" value="INNER MEMBRANE PROTEIN YEBZ"/>
    <property type="match status" value="1"/>
</dbReference>
<evidence type="ECO:0000256" key="6">
    <source>
        <dbReference type="SAM" id="Phobius"/>
    </source>
</evidence>
<evidence type="ECO:0000256" key="5">
    <source>
        <dbReference type="ARBA" id="ARBA00023136"/>
    </source>
</evidence>
<keyword evidence="2" id="KW-1003">Cell membrane</keyword>
<feature type="transmembrane region" description="Helical" evidence="6">
    <location>
        <begin position="6"/>
        <end position="32"/>
    </location>
</feature>
<organism evidence="8 9">
    <name type="scientific">Paraburkholderia phenazinium</name>
    <dbReference type="NCBI Taxonomy" id="60549"/>
    <lineage>
        <taxon>Bacteria</taxon>
        <taxon>Pseudomonadati</taxon>
        <taxon>Pseudomonadota</taxon>
        <taxon>Betaproteobacteria</taxon>
        <taxon>Burkholderiales</taxon>
        <taxon>Burkholderiaceae</taxon>
        <taxon>Paraburkholderia</taxon>
    </lineage>
</organism>
<comment type="subcellular location">
    <subcellularLocation>
        <location evidence="1">Cell membrane</location>
        <topology evidence="1">Multi-pass membrane protein</topology>
    </subcellularLocation>
</comment>
<dbReference type="Proteomes" id="UP000184693">
    <property type="component" value="Unassembled WGS sequence"/>
</dbReference>
<feature type="domain" description="Copper resistance protein D" evidence="7">
    <location>
        <begin position="200"/>
        <end position="303"/>
    </location>
</feature>
<dbReference type="EMBL" id="FSRM01000002">
    <property type="protein sequence ID" value="SIO47301.1"/>
    <property type="molecule type" value="Genomic_DNA"/>
</dbReference>
<feature type="transmembrane region" description="Helical" evidence="6">
    <location>
        <begin position="234"/>
        <end position="255"/>
    </location>
</feature>
<dbReference type="AlphaFoldDB" id="A0A1N6JSV3"/>
<evidence type="ECO:0000256" key="4">
    <source>
        <dbReference type="ARBA" id="ARBA00022989"/>
    </source>
</evidence>
<feature type="transmembrane region" description="Helical" evidence="6">
    <location>
        <begin position="157"/>
        <end position="178"/>
    </location>
</feature>
<dbReference type="Pfam" id="PF05425">
    <property type="entry name" value="CopD"/>
    <property type="match status" value="1"/>
</dbReference>
<sequence>MDPLVVVQIVVEAAQDVLFAVAVGALVCSAMLARVDDTRAMASATGLGRSRLAALCALSLACVLYLWLEAAVMSGTPLREAGPVMGAVLTQSHFGIAWSVGFAGVVLACFGSARHSHAAWWLTAAGMVVYVAGKAAASHAADAGDFTPREAVHVLHLAATALWAGSVIVAAPLLWCGGAEAATAVADVAPGNRVKFRTYLSHLATGALAAVIVTGIYNATQDTAHLTTPLLDVVYGRVLTLKLILVTLAVLLGAYNRMIHLPRLQHTVTGAGQAYRNAQRSFDRLLAVEAVAMVAILIVAGVLGHTSPSGG</sequence>
<dbReference type="GO" id="GO:0005886">
    <property type="term" value="C:plasma membrane"/>
    <property type="evidence" value="ECO:0007669"/>
    <property type="project" value="UniProtKB-SubCell"/>
</dbReference>
<reference evidence="8 9" key="1">
    <citation type="submission" date="2016-11" db="EMBL/GenBank/DDBJ databases">
        <authorList>
            <person name="Jaros S."/>
            <person name="Januszkiewicz K."/>
            <person name="Wedrychowicz H."/>
        </authorList>
    </citation>
    <scope>NUCLEOTIDE SEQUENCE [LARGE SCALE GENOMIC DNA]</scope>
    <source>
        <strain evidence="8 9">GAS86</strain>
    </source>
</reference>
<evidence type="ECO:0000313" key="8">
    <source>
        <dbReference type="EMBL" id="SIO47301.1"/>
    </source>
</evidence>
<feature type="transmembrane region" description="Helical" evidence="6">
    <location>
        <begin position="285"/>
        <end position="304"/>
    </location>
</feature>
<feature type="transmembrane region" description="Helical" evidence="6">
    <location>
        <begin position="118"/>
        <end position="137"/>
    </location>
</feature>